<evidence type="ECO:0000256" key="6">
    <source>
        <dbReference type="ARBA" id="ARBA00023049"/>
    </source>
</evidence>
<comment type="catalytic activity">
    <reaction evidence="7">
        <text>Hydrolysis of oligopeptides, with broad specificity. Gly or Ala commonly occur as P1 or P1' residues, but more distant residues are also important, as is shown by the fact that Z-Gly-Pro-Gly-|-Gly-Pro-Ala is cleaved, but not Z-(Gly)(5).</text>
        <dbReference type="EC" id="3.4.24.70"/>
    </reaction>
</comment>
<dbReference type="GO" id="GO:0004222">
    <property type="term" value="F:metalloendopeptidase activity"/>
    <property type="evidence" value="ECO:0007669"/>
    <property type="project" value="UniProtKB-EC"/>
</dbReference>
<evidence type="ECO:0000259" key="10">
    <source>
        <dbReference type="Pfam" id="PF01432"/>
    </source>
</evidence>
<keyword evidence="4 9" id="KW-0378">Hydrolase</keyword>
<evidence type="ECO:0000259" key="11">
    <source>
        <dbReference type="Pfam" id="PF19310"/>
    </source>
</evidence>
<dbReference type="CDD" id="cd06456">
    <property type="entry name" value="M3A_DCP"/>
    <property type="match status" value="1"/>
</dbReference>
<dbReference type="GO" id="GO:0005829">
    <property type="term" value="C:cytosol"/>
    <property type="evidence" value="ECO:0007669"/>
    <property type="project" value="UniProtKB-ARBA"/>
</dbReference>
<evidence type="ECO:0000256" key="5">
    <source>
        <dbReference type="ARBA" id="ARBA00022833"/>
    </source>
</evidence>
<proteinExistence type="inferred from homology"/>
<dbReference type="InterPro" id="IPR045666">
    <property type="entry name" value="OpdA_N"/>
</dbReference>
<dbReference type="InterPro" id="IPR001567">
    <property type="entry name" value="Pept_M3A_M3B_dom"/>
</dbReference>
<accession>A0A1D8K3W9</accession>
<keyword evidence="2 9" id="KW-0645">Protease</keyword>
<dbReference type="GO" id="GO:0006508">
    <property type="term" value="P:proteolysis"/>
    <property type="evidence" value="ECO:0007669"/>
    <property type="project" value="UniProtKB-KW"/>
</dbReference>
<organism evidence="12 13">
    <name type="scientific">Acidihalobacter aeolianus</name>
    <dbReference type="NCBI Taxonomy" id="2792603"/>
    <lineage>
        <taxon>Bacteria</taxon>
        <taxon>Pseudomonadati</taxon>
        <taxon>Pseudomonadota</taxon>
        <taxon>Gammaproteobacteria</taxon>
        <taxon>Chromatiales</taxon>
        <taxon>Ectothiorhodospiraceae</taxon>
        <taxon>Acidihalobacter</taxon>
    </lineage>
</organism>
<feature type="domain" description="Peptidase M3A/M3B catalytic" evidence="10">
    <location>
        <begin position="225"/>
        <end position="678"/>
    </location>
</feature>
<dbReference type="PANTHER" id="PTHR11804:SF84">
    <property type="entry name" value="SACCHAROLYSIN"/>
    <property type="match status" value="1"/>
</dbReference>
<dbReference type="InterPro" id="IPR045090">
    <property type="entry name" value="Pept_M3A_M3B"/>
</dbReference>
<feature type="domain" description="Oligopeptidase A N-terminal" evidence="11">
    <location>
        <begin position="42"/>
        <end position="147"/>
    </location>
</feature>
<protein>
    <recommendedName>
        <fullName evidence="8">oligopeptidase A</fullName>
        <ecNumber evidence="8">3.4.24.70</ecNumber>
    </recommendedName>
</protein>
<dbReference type="Gene3D" id="1.10.1370.10">
    <property type="entry name" value="Neurolysin, domain 3"/>
    <property type="match status" value="1"/>
</dbReference>
<comment type="similarity">
    <text evidence="1 9">Belongs to the peptidase M3 family.</text>
</comment>
<sequence length="681" mass="77278">MTTNALLESSDLPPFARIEVKHILPAIKAVLLDNRERLARRLADPAPADWENVAELSADMDDKLERIWSPVRHLNAVANNPELRKAYNACLPLVSEYHTELGHNRALYDLWVQLSENATHLQLDSAQIKLIKDTIRDFKLSGVDLAPADKEQFSSLQRRLAELQAKFEENVLDATDGWSIILESTERLGGVPDSAIAMFRESASNHGKDGYRISLDFPSYDAIISYCDDRDLRRQIYTAYVTRASDHGPNSGRWDNTPIMCEILDLRTKLAKLLGFENFAQESLATKMAESPKTVLDFLQSLADKSRITAEKEFFELQAFAQEEFGMECLESWDIAYATQKLREKKYSFNEEQIKAYFPVEQVIGGLFELVGNLFDVEIKPAAVEIERWHSDVKVYDVKSLDGKLLAQFYVDLYAREHKRGGAWMDECRSHRKSGARYQHAVAYLTCNSAPPVDGQPGLLTHDEVVTLFHEFGHGLHHMLTQVPYSQISGIRGVEWDAVELPSQFMENWCWQSEVLEKISGHYATGEKLPDHLRNGLLATRDFQAGMQMLRQVEFAMFDMRLHMTVPPPNAAAIQTIIDEVRREIAVVFPPTFNRFQNGFAHIFGGGYAAGYYSYKWAEVLSADAFSRFEEEGLFNKFIGIAFLRSILEMGGSRPAMESFVEFRGREPKIDALLKHTGIAA</sequence>
<dbReference type="SUPFAM" id="SSF55486">
    <property type="entry name" value="Metalloproteases ('zincins'), catalytic domain"/>
    <property type="match status" value="1"/>
</dbReference>
<dbReference type="Gene3D" id="3.40.390.10">
    <property type="entry name" value="Collagenase (Catalytic Domain)"/>
    <property type="match status" value="1"/>
</dbReference>
<dbReference type="Pfam" id="PF01432">
    <property type="entry name" value="Peptidase_M3"/>
    <property type="match status" value="1"/>
</dbReference>
<reference evidence="12 13" key="1">
    <citation type="submission" date="2016-09" db="EMBL/GenBank/DDBJ databases">
        <title>Acidihalobacter prosperus V6 (DSM14174).</title>
        <authorList>
            <person name="Khaleque H.N."/>
            <person name="Ramsay J.P."/>
            <person name="Murphy R.J.T."/>
            <person name="Kaksonen A.H."/>
            <person name="Boxall N.J."/>
            <person name="Watkin E.L.J."/>
        </authorList>
    </citation>
    <scope>NUCLEOTIDE SEQUENCE [LARGE SCALE GENOMIC DNA]</scope>
    <source>
        <strain evidence="12 13">V6</strain>
    </source>
</reference>
<evidence type="ECO:0000256" key="4">
    <source>
        <dbReference type="ARBA" id="ARBA00022801"/>
    </source>
</evidence>
<dbReference type="EMBL" id="CP017448">
    <property type="protein sequence ID" value="AOV15660.1"/>
    <property type="molecule type" value="Genomic_DNA"/>
</dbReference>
<keyword evidence="3 9" id="KW-0479">Metal-binding</keyword>
<evidence type="ECO:0000256" key="9">
    <source>
        <dbReference type="RuleBase" id="RU003435"/>
    </source>
</evidence>
<dbReference type="Proteomes" id="UP000095342">
    <property type="component" value="Chromosome"/>
</dbReference>
<dbReference type="InterPro" id="IPR024077">
    <property type="entry name" value="Neurolysin/TOP_dom2"/>
</dbReference>
<dbReference type="InterPro" id="IPR024079">
    <property type="entry name" value="MetalloPept_cat_dom_sf"/>
</dbReference>
<dbReference type="KEGG" id="aaeo:BJI67_00025"/>
<comment type="cofactor">
    <cofactor evidence="9">
        <name>Zn(2+)</name>
        <dbReference type="ChEBI" id="CHEBI:29105"/>
    </cofactor>
    <text evidence="9">Binds 1 zinc ion.</text>
</comment>
<evidence type="ECO:0000256" key="1">
    <source>
        <dbReference type="ARBA" id="ARBA00006040"/>
    </source>
</evidence>
<dbReference type="EC" id="3.4.24.70" evidence="8"/>
<keyword evidence="5 9" id="KW-0862">Zinc</keyword>
<keyword evidence="6 9" id="KW-0482">Metalloprotease</keyword>
<keyword evidence="13" id="KW-1185">Reference proteome</keyword>
<evidence type="ECO:0000313" key="13">
    <source>
        <dbReference type="Proteomes" id="UP000095342"/>
    </source>
</evidence>
<dbReference type="GO" id="GO:0006518">
    <property type="term" value="P:peptide metabolic process"/>
    <property type="evidence" value="ECO:0007669"/>
    <property type="project" value="TreeGrafter"/>
</dbReference>
<evidence type="ECO:0000256" key="8">
    <source>
        <dbReference type="ARBA" id="ARBA00026100"/>
    </source>
</evidence>
<name>A0A1D8K3W9_9GAMM</name>
<dbReference type="AlphaFoldDB" id="A0A1D8K3W9"/>
<evidence type="ECO:0000256" key="7">
    <source>
        <dbReference type="ARBA" id="ARBA00024603"/>
    </source>
</evidence>
<dbReference type="FunFam" id="3.40.390.10:FF:000009">
    <property type="entry name" value="Oligopeptidase A"/>
    <property type="match status" value="1"/>
</dbReference>
<gene>
    <name evidence="12" type="ORF">BJI67_00025</name>
</gene>
<dbReference type="PANTHER" id="PTHR11804">
    <property type="entry name" value="PROTEASE M3 THIMET OLIGOPEPTIDASE-RELATED"/>
    <property type="match status" value="1"/>
</dbReference>
<dbReference type="RefSeq" id="WP_070071261.1">
    <property type="nucleotide sequence ID" value="NZ_CP017448.1"/>
</dbReference>
<dbReference type="Pfam" id="PF19310">
    <property type="entry name" value="TOP_N"/>
    <property type="match status" value="1"/>
</dbReference>
<evidence type="ECO:0000256" key="3">
    <source>
        <dbReference type="ARBA" id="ARBA00022723"/>
    </source>
</evidence>
<evidence type="ECO:0000256" key="2">
    <source>
        <dbReference type="ARBA" id="ARBA00022670"/>
    </source>
</evidence>
<dbReference type="InterPro" id="IPR034005">
    <property type="entry name" value="M3A_DCP"/>
</dbReference>
<dbReference type="GO" id="GO:0046872">
    <property type="term" value="F:metal ion binding"/>
    <property type="evidence" value="ECO:0007669"/>
    <property type="project" value="UniProtKB-UniRule"/>
</dbReference>
<evidence type="ECO:0000313" key="12">
    <source>
        <dbReference type="EMBL" id="AOV15660.1"/>
    </source>
</evidence>